<dbReference type="EMBL" id="FMUT01000003">
    <property type="protein sequence ID" value="SCY25256.1"/>
    <property type="molecule type" value="Genomic_DNA"/>
</dbReference>
<accession>A0A1G5EE73</accession>
<sequence>MKESTANSTPSTRSISTHATLTASLVRDADRLSFWLQHFGDIPQWLHLESPIFSWLNLLCKDYHGDYWEFYILSNGGAFIIPSTEGEYVIFNALNGNSATVGHEAAGIIACLITYSQHACRTECDAMTEHYYRLRDYALSHPESNAIMRIID</sequence>
<dbReference type="Proteomes" id="UP000183031">
    <property type="component" value="Unassembled WGS sequence"/>
</dbReference>
<evidence type="ECO:0000256" key="1">
    <source>
        <dbReference type="ARBA" id="ARBA00008618"/>
    </source>
</evidence>
<proteinExistence type="inferred from homology"/>
<protein>
    <submittedName>
        <fullName evidence="2">Antirestriction protein</fullName>
    </submittedName>
</protein>
<organism evidence="2 3">
    <name type="scientific">Serratia nematodiphila</name>
    <dbReference type="NCBI Taxonomy" id="458197"/>
    <lineage>
        <taxon>Bacteria</taxon>
        <taxon>Pseudomonadati</taxon>
        <taxon>Pseudomonadota</taxon>
        <taxon>Gammaproteobacteria</taxon>
        <taxon>Enterobacterales</taxon>
        <taxon>Yersiniaceae</taxon>
        <taxon>Serratia</taxon>
    </lineage>
</organism>
<evidence type="ECO:0000313" key="2">
    <source>
        <dbReference type="EMBL" id="SCY25256.1"/>
    </source>
</evidence>
<name>A0A1G5EE73_9GAMM</name>
<dbReference type="Pfam" id="PF03230">
    <property type="entry name" value="Antirestrict"/>
    <property type="match status" value="1"/>
</dbReference>
<comment type="caution">
    <text evidence="2">The sequence shown here is derived from an EMBL/GenBank/DDBJ whole genome shotgun (WGS) entry which is preliminary data.</text>
</comment>
<comment type="similarity">
    <text evidence="1">Belongs to the antirestriction protein family.</text>
</comment>
<dbReference type="RefSeq" id="WP_050501221.1">
    <property type="nucleotide sequence ID" value="NZ_CBCSIN010000006.1"/>
</dbReference>
<reference evidence="2 3" key="1">
    <citation type="submission" date="2016-10" db="EMBL/GenBank/DDBJ databases">
        <authorList>
            <person name="Varghese N."/>
            <person name="Submissions S."/>
        </authorList>
    </citation>
    <scope>NUCLEOTIDE SEQUENCE [LARGE SCALE GENOMIC DNA]</scope>
    <source>
        <strain evidence="2 3">CGMCC 1.6853</strain>
    </source>
</reference>
<keyword evidence="3" id="KW-1185">Reference proteome</keyword>
<gene>
    <name evidence="2" type="ORF">SAMN02927935_01147</name>
</gene>
<dbReference type="InterPro" id="IPR042297">
    <property type="entry name" value="Antirestriction_sf"/>
</dbReference>
<dbReference type="Gene3D" id="3.30.70.3580">
    <property type="entry name" value="Antirestriction protein"/>
    <property type="match status" value="1"/>
</dbReference>
<evidence type="ECO:0000313" key="3">
    <source>
        <dbReference type="Proteomes" id="UP000183031"/>
    </source>
</evidence>
<dbReference type="InterPro" id="IPR004914">
    <property type="entry name" value="Antirestrict"/>
</dbReference>